<dbReference type="Proteomes" id="UP000256679">
    <property type="component" value="Unassembled WGS sequence"/>
</dbReference>
<reference evidence="2 3" key="1">
    <citation type="submission" date="2018-05" db="EMBL/GenBank/DDBJ databases">
        <title>Whole genome sequencing of Paracoccus thiocyanatus SST.</title>
        <authorList>
            <person name="Ghosh W."/>
            <person name="Rameez M.J."/>
            <person name="Roy C."/>
        </authorList>
    </citation>
    <scope>NUCLEOTIDE SEQUENCE [LARGE SCALE GENOMIC DNA]</scope>
    <source>
        <strain evidence="2 3">SST</strain>
    </source>
</reference>
<gene>
    <name evidence="2" type="ORF">DIE28_08985</name>
</gene>
<evidence type="ECO:0000256" key="1">
    <source>
        <dbReference type="SAM" id="SignalP"/>
    </source>
</evidence>
<evidence type="ECO:0000313" key="3">
    <source>
        <dbReference type="Proteomes" id="UP000256679"/>
    </source>
</evidence>
<sequence>MRDLAYRLVVALTLVLAVPLAALAQDSAAEISQEVEDDRGFITRFLEEKLSGAGRQVVIEGFRGALSSRATFDRMTIADDDGIWITLENGAMQWTRSALLARRVEIDELSAERIILPRLPGTGDSAAPQAEAREFSLPQLPVGVNIDRIAVGRVELGQPIIGQEAVIAIDGAMNLSGGEGETKLTINRVDGPRGEFVLDAGFSNETRVLRLDLRLDEDRDGLFANAVKLHDRPAVRAEITGEGPMSDFTADLQLATDGQP</sequence>
<comment type="caution">
    <text evidence="2">The sequence shown here is derived from an EMBL/GenBank/DDBJ whole genome shotgun (WGS) entry which is preliminary data.</text>
</comment>
<name>A0A3D8PB49_9RHOB</name>
<feature type="signal peptide" evidence="1">
    <location>
        <begin position="1"/>
        <end position="24"/>
    </location>
</feature>
<evidence type="ECO:0000313" key="2">
    <source>
        <dbReference type="EMBL" id="RDW13306.1"/>
    </source>
</evidence>
<keyword evidence="3" id="KW-1185">Reference proteome</keyword>
<feature type="chain" id="PRO_5017747035" evidence="1">
    <location>
        <begin position="25"/>
        <end position="260"/>
    </location>
</feature>
<organism evidence="2 3">
    <name type="scientific">Paracoccus thiocyanatus</name>
    <dbReference type="NCBI Taxonomy" id="34006"/>
    <lineage>
        <taxon>Bacteria</taxon>
        <taxon>Pseudomonadati</taxon>
        <taxon>Pseudomonadota</taxon>
        <taxon>Alphaproteobacteria</taxon>
        <taxon>Rhodobacterales</taxon>
        <taxon>Paracoccaceae</taxon>
        <taxon>Paracoccus</taxon>
    </lineage>
</organism>
<dbReference type="EMBL" id="QFCQ01000041">
    <property type="protein sequence ID" value="RDW13306.1"/>
    <property type="molecule type" value="Genomic_DNA"/>
</dbReference>
<feature type="non-terminal residue" evidence="2">
    <location>
        <position position="260"/>
    </location>
</feature>
<proteinExistence type="predicted"/>
<protein>
    <submittedName>
        <fullName evidence="2">DUF490 domain-containing protein</fullName>
    </submittedName>
</protein>
<keyword evidence="1" id="KW-0732">Signal</keyword>
<accession>A0A3D8PB49</accession>
<dbReference type="AlphaFoldDB" id="A0A3D8PB49"/>